<proteinExistence type="predicted"/>
<protein>
    <submittedName>
        <fullName evidence="1">Uncharacterized protein</fullName>
    </submittedName>
</protein>
<dbReference type="Proteomes" id="UP000327513">
    <property type="component" value="Segment"/>
</dbReference>
<gene>
    <name evidence="1" type="ORF">CPT_Myduc_048</name>
</gene>
<evidence type="ECO:0000313" key="1">
    <source>
        <dbReference type="EMBL" id="QFG06670.1"/>
    </source>
</evidence>
<organism evidence="1 2">
    <name type="scientific">Proteus phage Myduc</name>
    <dbReference type="NCBI Taxonomy" id="2650874"/>
    <lineage>
        <taxon>Viruses</taxon>
        <taxon>Duplodnaviria</taxon>
        <taxon>Heunggongvirae</taxon>
        <taxon>Uroviricota</taxon>
        <taxon>Caudoviricetes</taxon>
        <taxon>Chaseviridae</taxon>
        <taxon>Cleopatravirinae</taxon>
        <taxon>Myducvirus</taxon>
        <taxon>Myducvirus myduc</taxon>
    </lineage>
</organism>
<accession>A0A5J6T7E0</accession>
<name>A0A5J6T7E0_9CAUD</name>
<dbReference type="EMBL" id="MN098326">
    <property type="protein sequence ID" value="QFG06670.1"/>
    <property type="molecule type" value="Genomic_DNA"/>
</dbReference>
<sequence length="47" mass="5454">MPEMVEITKERYEELLQAEDKLNALECAGVDNWCGYDEAMDALEEEE</sequence>
<evidence type="ECO:0000313" key="2">
    <source>
        <dbReference type="Proteomes" id="UP000327513"/>
    </source>
</evidence>
<dbReference type="Pfam" id="PF25708">
    <property type="entry name" value="Phage_T7_Gp5_9"/>
    <property type="match status" value="1"/>
</dbReference>
<dbReference type="InterPro" id="IPR058007">
    <property type="entry name" value="Gp5.9"/>
</dbReference>
<reference evidence="2" key="1">
    <citation type="submission" date="2019-06" db="EMBL/GenBank/DDBJ databases">
        <title>Complete genome of Proteus mirabilis phage Myduc.</title>
        <authorList>
            <person name="Tran J.S."/>
            <person name="Lessor L."/>
            <person name="O'Leary C."/>
            <person name="Bonasera R.M."/>
            <person name="Liu M."/>
        </authorList>
    </citation>
    <scope>NUCLEOTIDE SEQUENCE [LARGE SCALE GENOMIC DNA]</scope>
</reference>
<keyword evidence="2" id="KW-1185">Reference proteome</keyword>